<comment type="subunit">
    <text evidence="3 10">Homodimer.</text>
</comment>
<dbReference type="Gene3D" id="2.30.22.10">
    <property type="entry name" value="Head domain of nucleotide exchange factor GrpE"/>
    <property type="match status" value="1"/>
</dbReference>
<dbReference type="PANTHER" id="PTHR21237">
    <property type="entry name" value="GRPE PROTEIN"/>
    <property type="match status" value="1"/>
</dbReference>
<keyword evidence="4 10" id="KW-0963">Cytoplasm</keyword>
<dbReference type="SUPFAM" id="SSF58014">
    <property type="entry name" value="Coiled-coil domain of nucleotide exchange factor GrpE"/>
    <property type="match status" value="1"/>
</dbReference>
<feature type="region of interest" description="Disordered" evidence="13">
    <location>
        <begin position="1"/>
        <end position="31"/>
    </location>
</feature>
<comment type="caution">
    <text evidence="14">The sequence shown here is derived from an EMBL/GenBank/DDBJ whole genome shotgun (WGS) entry which is preliminary data.</text>
</comment>
<evidence type="ECO:0000256" key="2">
    <source>
        <dbReference type="ARBA" id="ARBA00009054"/>
    </source>
</evidence>
<evidence type="ECO:0000256" key="11">
    <source>
        <dbReference type="RuleBase" id="RU000639"/>
    </source>
</evidence>
<proteinExistence type="inferred from homology"/>
<evidence type="ECO:0000256" key="4">
    <source>
        <dbReference type="ARBA" id="ARBA00022490"/>
    </source>
</evidence>
<dbReference type="Proteomes" id="UP000465712">
    <property type="component" value="Unassembled WGS sequence"/>
</dbReference>
<dbReference type="InterPro" id="IPR000740">
    <property type="entry name" value="GrpE"/>
</dbReference>
<dbReference type="HAMAP" id="MF_01151">
    <property type="entry name" value="GrpE"/>
    <property type="match status" value="1"/>
</dbReference>
<accession>A0A7X4WA08</accession>
<dbReference type="InterPro" id="IPR013805">
    <property type="entry name" value="GrpE_CC"/>
</dbReference>
<dbReference type="NCBIfam" id="NF010737">
    <property type="entry name" value="PRK14139.1"/>
    <property type="match status" value="1"/>
</dbReference>
<comment type="subcellular location">
    <subcellularLocation>
        <location evidence="1 10">Cytoplasm</location>
    </subcellularLocation>
</comment>
<gene>
    <name evidence="10 14" type="primary">grpE</name>
    <name evidence="14" type="ORF">CAG72_06920</name>
</gene>
<evidence type="ECO:0000256" key="3">
    <source>
        <dbReference type="ARBA" id="ARBA00011738"/>
    </source>
</evidence>
<evidence type="ECO:0000256" key="7">
    <source>
        <dbReference type="ARBA" id="ARBA00053401"/>
    </source>
</evidence>
<evidence type="ECO:0000256" key="1">
    <source>
        <dbReference type="ARBA" id="ARBA00004496"/>
    </source>
</evidence>
<dbReference type="Pfam" id="PF01025">
    <property type="entry name" value="GrpE"/>
    <property type="match status" value="1"/>
</dbReference>
<dbReference type="InterPro" id="IPR009012">
    <property type="entry name" value="GrpE_head"/>
</dbReference>
<dbReference type="CDD" id="cd00446">
    <property type="entry name" value="GrpE"/>
    <property type="match status" value="1"/>
</dbReference>
<dbReference type="NCBIfam" id="NF010738">
    <property type="entry name" value="PRK14140.1"/>
    <property type="match status" value="1"/>
</dbReference>
<protein>
    <recommendedName>
        <fullName evidence="8 10">Protein GrpE</fullName>
    </recommendedName>
    <alternativeName>
        <fullName evidence="9 10">HSP-70 cofactor</fullName>
    </alternativeName>
</protein>
<dbReference type="EMBL" id="WXWW01000104">
    <property type="protein sequence ID" value="NAW64947.1"/>
    <property type="molecule type" value="Genomic_DNA"/>
</dbReference>
<dbReference type="PRINTS" id="PR00773">
    <property type="entry name" value="GRPEPROTEIN"/>
</dbReference>
<evidence type="ECO:0000256" key="13">
    <source>
        <dbReference type="SAM" id="MobiDB-lite"/>
    </source>
</evidence>
<keyword evidence="5 10" id="KW-0346">Stress response</keyword>
<dbReference type="SUPFAM" id="SSF51064">
    <property type="entry name" value="Head domain of nucleotide exchange factor GrpE"/>
    <property type="match status" value="1"/>
</dbReference>
<organism evidence="14 15">
    <name type="scientific">Photobacterium halotolerans</name>
    <dbReference type="NCBI Taxonomy" id="265726"/>
    <lineage>
        <taxon>Bacteria</taxon>
        <taxon>Pseudomonadati</taxon>
        <taxon>Pseudomonadota</taxon>
        <taxon>Gammaproteobacteria</taxon>
        <taxon>Vibrionales</taxon>
        <taxon>Vibrionaceae</taxon>
        <taxon>Photobacterium</taxon>
    </lineage>
</organism>
<feature type="compositionally biased region" description="Low complexity" evidence="13">
    <location>
        <begin position="14"/>
        <end position="28"/>
    </location>
</feature>
<dbReference type="GO" id="GO:0042803">
    <property type="term" value="F:protein homodimerization activity"/>
    <property type="evidence" value="ECO:0007669"/>
    <property type="project" value="InterPro"/>
</dbReference>
<name>A0A7X4WA08_9GAMM</name>
<evidence type="ECO:0000256" key="10">
    <source>
        <dbReference type="HAMAP-Rule" id="MF_01151"/>
    </source>
</evidence>
<dbReference type="AlphaFoldDB" id="A0A7X4WA08"/>
<comment type="similarity">
    <text evidence="2 10 12">Belongs to the GrpE family.</text>
</comment>
<keyword evidence="6 10" id="KW-0143">Chaperone</keyword>
<dbReference type="GO" id="GO:0005829">
    <property type="term" value="C:cytosol"/>
    <property type="evidence" value="ECO:0007669"/>
    <property type="project" value="TreeGrafter"/>
</dbReference>
<dbReference type="GO" id="GO:0051087">
    <property type="term" value="F:protein-folding chaperone binding"/>
    <property type="evidence" value="ECO:0007669"/>
    <property type="project" value="InterPro"/>
</dbReference>
<evidence type="ECO:0000313" key="14">
    <source>
        <dbReference type="EMBL" id="NAW64947.1"/>
    </source>
</evidence>
<evidence type="ECO:0000256" key="9">
    <source>
        <dbReference type="ARBA" id="ARBA00076414"/>
    </source>
</evidence>
<dbReference type="NCBIfam" id="NF010748">
    <property type="entry name" value="PRK14150.1"/>
    <property type="match status" value="1"/>
</dbReference>
<reference evidence="14 15" key="1">
    <citation type="submission" date="2017-05" db="EMBL/GenBank/DDBJ databases">
        <title>High clonality and local adaptation shapes Vibrionaceae linages within an endangered oasis.</title>
        <authorList>
            <person name="Vazquez-Rosas-Landa M."/>
        </authorList>
    </citation>
    <scope>NUCLEOTIDE SEQUENCE [LARGE SCALE GENOMIC DNA]</scope>
    <source>
        <strain evidence="14 15">P46_P4S1P180</strain>
    </source>
</reference>
<dbReference type="GO" id="GO:0000774">
    <property type="term" value="F:adenyl-nucleotide exchange factor activity"/>
    <property type="evidence" value="ECO:0007669"/>
    <property type="project" value="InterPro"/>
</dbReference>
<dbReference type="PROSITE" id="PS01071">
    <property type="entry name" value="GRPE"/>
    <property type="match status" value="1"/>
</dbReference>
<dbReference type="FunFam" id="2.30.22.10:FF:000001">
    <property type="entry name" value="Protein GrpE"/>
    <property type="match status" value="1"/>
</dbReference>
<evidence type="ECO:0000256" key="12">
    <source>
        <dbReference type="RuleBase" id="RU004478"/>
    </source>
</evidence>
<dbReference type="GO" id="GO:0051082">
    <property type="term" value="F:unfolded protein binding"/>
    <property type="evidence" value="ECO:0007669"/>
    <property type="project" value="TreeGrafter"/>
</dbReference>
<dbReference type="RefSeq" id="WP_161443788.1">
    <property type="nucleotide sequence ID" value="NZ_WXWW01000104.1"/>
</dbReference>
<dbReference type="Gene3D" id="3.90.20.20">
    <property type="match status" value="1"/>
</dbReference>
<evidence type="ECO:0000256" key="8">
    <source>
        <dbReference type="ARBA" id="ARBA00072274"/>
    </source>
</evidence>
<comment type="function">
    <text evidence="7 10 11">Participates actively in the response to hyperosmotic and heat shock by preventing the aggregation of stress-denatured proteins, in association with DnaK and GrpE. It is the nucleotide exchange factor for DnaK and may function as a thermosensor. Unfolded proteins bind initially to DnaJ; upon interaction with the DnaJ-bound protein, DnaK hydrolyzes its bound ATP, resulting in the formation of a stable complex. GrpE releases ADP from DnaK; ATP binding to DnaK triggers the release of the substrate protein, thus completing the reaction cycle. Several rounds of ATP-dependent interactions between DnaJ, DnaK and GrpE are required for fully efficient folding.</text>
</comment>
<dbReference type="PANTHER" id="PTHR21237:SF23">
    <property type="entry name" value="GRPE PROTEIN HOMOLOG, MITOCHONDRIAL"/>
    <property type="match status" value="1"/>
</dbReference>
<evidence type="ECO:0000256" key="5">
    <source>
        <dbReference type="ARBA" id="ARBA00023016"/>
    </source>
</evidence>
<sequence length="207" mass="22868">MSKKDEVLNEEELQQAQTEAAEAEAAADSAEELTLDELALSRIEELEAALAASEATVKEQQDSVLRARADMENMRRRTEQEIDKARKFALEKFAGELLPVIDNMERALELADKTDEALKPMLEGVELTLKTMTDTVEKFGLKAINPMGEAFNPEFHQAMSMQESAEHAPNTVMMVLQKGYELNGRVVRPAMVMVAKAAPGSNVDTQA</sequence>
<evidence type="ECO:0000313" key="15">
    <source>
        <dbReference type="Proteomes" id="UP000465712"/>
    </source>
</evidence>
<dbReference type="GO" id="GO:0006457">
    <property type="term" value="P:protein folding"/>
    <property type="evidence" value="ECO:0007669"/>
    <property type="project" value="InterPro"/>
</dbReference>
<evidence type="ECO:0000256" key="6">
    <source>
        <dbReference type="ARBA" id="ARBA00023186"/>
    </source>
</evidence>